<sequence length="579" mass="65946">MRFVIFSLLLSSLFVSADDLHKLFEAERQWRHREYPISATAEGVHDYDDRLSSNTPADLKRRTEALRAFRKQAEAVDPATLSTRDAVSRAIFIELLSDEIRDYALGGFRLGLTAESGFHSSLASLPRYTRFKTAKDYENYLRRLAQFPRYFAEQTAFLQQGVDTGWTLPKGSLTRIAGTISAHVIDDPRQSTFYAPFLEKADGVETVVWEKLQAKAEKVVRNAVIPAYRDFHAFMVNTYIPAARDDLGASQLPKDGAAYYRHVIKRYTTLDLDPEDVHQTGLAEVKRIRAEMQKVIEAVGFEGDFAAFLKFLRTDPRFYAKTPEELLQRASWICKRMDGALPRLFTRLPRQPYTVEPVPDYLAPGYTGGRYVPASIESTQPGTYWLNTYDLKSRPLYILEALSLHEAVPGHHLQSALSQELGDLPAFRRNLYLSAFGEGWALYSEYLGLEVGFYQDPYSNFGRLTYEMWRACRLVVDTGIHAKGWTRQQAIDYLASNTALSIHECTTETDRYITWPAQALSYKIGELKIRALRTQAEQTLGKRFDKRKFHDAILANGSVPLPILEQAIQRFIKEEAAKG</sequence>
<dbReference type="EMBL" id="JAFREP010000002">
    <property type="protein sequence ID" value="MBO1317422.1"/>
    <property type="molecule type" value="Genomic_DNA"/>
</dbReference>
<dbReference type="AlphaFoldDB" id="A0A8J7PZ85"/>
<keyword evidence="1" id="KW-0732">Signal</keyword>
<feature type="chain" id="PRO_5035239712" evidence="1">
    <location>
        <begin position="18"/>
        <end position="579"/>
    </location>
</feature>
<proteinExistence type="predicted"/>
<dbReference type="PANTHER" id="PTHR33361">
    <property type="entry name" value="GLR0591 PROTEIN"/>
    <property type="match status" value="1"/>
</dbReference>
<protein>
    <submittedName>
        <fullName evidence="2">DUF885 domain-containing protein</fullName>
    </submittedName>
</protein>
<accession>A0A8J7PZ85</accession>
<gene>
    <name evidence="2" type="ORF">J3U88_03050</name>
</gene>
<dbReference type="Pfam" id="PF05960">
    <property type="entry name" value="DUF885"/>
    <property type="match status" value="1"/>
</dbReference>
<dbReference type="InterPro" id="IPR010281">
    <property type="entry name" value="DUF885"/>
</dbReference>
<evidence type="ECO:0000313" key="2">
    <source>
        <dbReference type="EMBL" id="MBO1317422.1"/>
    </source>
</evidence>
<evidence type="ECO:0000313" key="3">
    <source>
        <dbReference type="Proteomes" id="UP000664417"/>
    </source>
</evidence>
<organism evidence="2 3">
    <name type="scientific">Acanthopleuribacter pedis</name>
    <dbReference type="NCBI Taxonomy" id="442870"/>
    <lineage>
        <taxon>Bacteria</taxon>
        <taxon>Pseudomonadati</taxon>
        <taxon>Acidobacteriota</taxon>
        <taxon>Holophagae</taxon>
        <taxon>Acanthopleuribacterales</taxon>
        <taxon>Acanthopleuribacteraceae</taxon>
        <taxon>Acanthopleuribacter</taxon>
    </lineage>
</organism>
<keyword evidence="3" id="KW-1185">Reference proteome</keyword>
<comment type="caution">
    <text evidence="2">The sequence shown here is derived from an EMBL/GenBank/DDBJ whole genome shotgun (WGS) entry which is preliminary data.</text>
</comment>
<feature type="signal peptide" evidence="1">
    <location>
        <begin position="1"/>
        <end position="17"/>
    </location>
</feature>
<dbReference type="Proteomes" id="UP000664417">
    <property type="component" value="Unassembled WGS sequence"/>
</dbReference>
<reference evidence="2" key="1">
    <citation type="submission" date="2021-03" db="EMBL/GenBank/DDBJ databases">
        <authorList>
            <person name="Wang G."/>
        </authorList>
    </citation>
    <scope>NUCLEOTIDE SEQUENCE</scope>
    <source>
        <strain evidence="2">KCTC 12899</strain>
    </source>
</reference>
<dbReference type="PANTHER" id="PTHR33361:SF2">
    <property type="entry name" value="DUF885 DOMAIN-CONTAINING PROTEIN"/>
    <property type="match status" value="1"/>
</dbReference>
<evidence type="ECO:0000256" key="1">
    <source>
        <dbReference type="SAM" id="SignalP"/>
    </source>
</evidence>
<dbReference type="RefSeq" id="WP_207856658.1">
    <property type="nucleotide sequence ID" value="NZ_JAFREP010000002.1"/>
</dbReference>
<name>A0A8J7PZ85_9BACT</name>